<accession>A0A6N8JBQ4</accession>
<organism evidence="1 2">
    <name type="scientific">Chitinophaga oryziterrae</name>
    <dbReference type="NCBI Taxonomy" id="1031224"/>
    <lineage>
        <taxon>Bacteria</taxon>
        <taxon>Pseudomonadati</taxon>
        <taxon>Bacteroidota</taxon>
        <taxon>Chitinophagia</taxon>
        <taxon>Chitinophagales</taxon>
        <taxon>Chitinophagaceae</taxon>
        <taxon>Chitinophaga</taxon>
    </lineage>
</organism>
<dbReference type="EMBL" id="WRXO01000003">
    <property type="protein sequence ID" value="MVT41878.1"/>
    <property type="molecule type" value="Genomic_DNA"/>
</dbReference>
<dbReference type="AlphaFoldDB" id="A0A6N8JBQ4"/>
<proteinExistence type="predicted"/>
<gene>
    <name evidence="1" type="ORF">GO495_14910</name>
</gene>
<keyword evidence="2" id="KW-1185">Reference proteome</keyword>
<comment type="caution">
    <text evidence="1">The sequence shown here is derived from an EMBL/GenBank/DDBJ whole genome shotgun (WGS) entry which is preliminary data.</text>
</comment>
<name>A0A6N8JBQ4_9BACT</name>
<protein>
    <recommendedName>
        <fullName evidence="3">FAS1 domain-containing protein</fullName>
    </recommendedName>
</protein>
<dbReference type="PROSITE" id="PS51257">
    <property type="entry name" value="PROKAR_LIPOPROTEIN"/>
    <property type="match status" value="1"/>
</dbReference>
<dbReference type="RefSeq" id="WP_157300498.1">
    <property type="nucleotide sequence ID" value="NZ_BAAAZB010000006.1"/>
</dbReference>
<evidence type="ECO:0000313" key="1">
    <source>
        <dbReference type="EMBL" id="MVT41878.1"/>
    </source>
</evidence>
<sequence>MTRILIICLLLFTACKKDAYLTDGGLSSAHTDLSTYDYLAKQQFQLFDTVIMIIDHYNLKDEVNNAKTFFAPTDYSVARFLQHKLDSVRQINENNRYSLDDMYNDITVDSVRQYLFKEAITVPDAKETAVTYTTLGNTPAAILKIKQTDPAYYTWSKTPVYLLYYTRVRGTLDNSTTDPNDPDADTRVPCQTTGILTSSGGVLHVLTNQHVFVRF</sequence>
<evidence type="ECO:0008006" key="3">
    <source>
        <dbReference type="Google" id="ProtNLM"/>
    </source>
</evidence>
<dbReference type="Proteomes" id="UP000468388">
    <property type="component" value="Unassembled WGS sequence"/>
</dbReference>
<dbReference type="OrthoDB" id="655802at2"/>
<reference evidence="1 2" key="1">
    <citation type="submission" date="2019-12" db="EMBL/GenBank/DDBJ databases">
        <title>The draft genomic sequence of strain Chitinophaga oryziterrae JCM 16595.</title>
        <authorList>
            <person name="Zhang X."/>
        </authorList>
    </citation>
    <scope>NUCLEOTIDE SEQUENCE [LARGE SCALE GENOMIC DNA]</scope>
    <source>
        <strain evidence="1 2">JCM 16595</strain>
    </source>
</reference>
<evidence type="ECO:0000313" key="2">
    <source>
        <dbReference type="Proteomes" id="UP000468388"/>
    </source>
</evidence>